<dbReference type="EMBL" id="JAWZYT010002781">
    <property type="protein sequence ID" value="KAK4302102.1"/>
    <property type="molecule type" value="Genomic_DNA"/>
</dbReference>
<feature type="domain" description="Peptidase S1" evidence="3">
    <location>
        <begin position="48"/>
        <end position="393"/>
    </location>
</feature>
<dbReference type="Gene3D" id="2.40.10.10">
    <property type="entry name" value="Trypsin-like serine proteases"/>
    <property type="match status" value="2"/>
</dbReference>
<dbReference type="InterPro" id="IPR001254">
    <property type="entry name" value="Trypsin_dom"/>
</dbReference>
<dbReference type="Pfam" id="PF00089">
    <property type="entry name" value="Trypsin"/>
    <property type="match status" value="1"/>
</dbReference>
<dbReference type="GO" id="GO:0006508">
    <property type="term" value="P:proteolysis"/>
    <property type="evidence" value="ECO:0007669"/>
    <property type="project" value="InterPro"/>
</dbReference>
<dbReference type="PANTHER" id="PTHR24252:SF7">
    <property type="entry name" value="HYALIN"/>
    <property type="match status" value="1"/>
</dbReference>
<protein>
    <recommendedName>
        <fullName evidence="3">Peptidase S1 domain-containing protein</fullName>
    </recommendedName>
</protein>
<dbReference type="PROSITE" id="PS00134">
    <property type="entry name" value="TRYPSIN_HIS"/>
    <property type="match status" value="1"/>
</dbReference>
<dbReference type="SMART" id="SM00020">
    <property type="entry name" value="Tryp_SPc"/>
    <property type="match status" value="1"/>
</dbReference>
<sequence length="421" mass="46640">MAVVVFFIPPIYCDVDSTQLSSKPQRSYSKKSGIAAKCHDVFYIHRTSVKGHHAKRGAYPYQAALLDKDDEVFCGGSLIKENWVLTAAHCLYDSTLYSVVMGAHYIKEDEKHQQVLRPSNCYIHPDYDHGSLSHDIGLVEFEDSFDIKGKYVETIHLSNIKLKEGDNVTIAGWGIPFQGGTGTETPSGRLLPATVWSRFGHPHPHSRPPSSLPSTTGRPHNHSTHINHAPSSKTSVTDQVRLKFKYLRTYCMNTLRKIRDAPSGSAGTPCTKWPLYKCASFLFDTMEYQAPTQSSLPLRSIENVNSSFALPSIANVDDDSNTGQVVAELTFVDECSFDGETIVQEELATARVDGPSVHVPASSTPKKASGKKRKANDNDEIDHSLNAIDKYFKKKSTVGQFAISMGQMVETRPTSYHSQNK</sequence>
<evidence type="ECO:0000256" key="1">
    <source>
        <dbReference type="ARBA" id="ARBA00023157"/>
    </source>
</evidence>
<dbReference type="PRINTS" id="PR00722">
    <property type="entry name" value="CHYMOTRYPSIN"/>
</dbReference>
<dbReference type="CDD" id="cd00190">
    <property type="entry name" value="Tryp_SPc"/>
    <property type="match status" value="1"/>
</dbReference>
<gene>
    <name evidence="4" type="ORF">Pmani_025789</name>
</gene>
<feature type="region of interest" description="Disordered" evidence="2">
    <location>
        <begin position="353"/>
        <end position="380"/>
    </location>
</feature>
<keyword evidence="5" id="KW-1185">Reference proteome</keyword>
<feature type="compositionally biased region" description="Low complexity" evidence="2">
    <location>
        <begin position="208"/>
        <end position="218"/>
    </location>
</feature>
<keyword evidence="1" id="KW-1015">Disulfide bond</keyword>
<dbReference type="PROSITE" id="PS50240">
    <property type="entry name" value="TRYPSIN_DOM"/>
    <property type="match status" value="1"/>
</dbReference>
<dbReference type="AlphaFoldDB" id="A0AAE1TY21"/>
<dbReference type="InterPro" id="IPR043504">
    <property type="entry name" value="Peptidase_S1_PA_chymotrypsin"/>
</dbReference>
<dbReference type="InterPro" id="IPR009003">
    <property type="entry name" value="Peptidase_S1_PA"/>
</dbReference>
<dbReference type="PANTHER" id="PTHR24252">
    <property type="entry name" value="ACROSIN-RELATED"/>
    <property type="match status" value="1"/>
</dbReference>
<evidence type="ECO:0000256" key="2">
    <source>
        <dbReference type="SAM" id="MobiDB-lite"/>
    </source>
</evidence>
<feature type="compositionally biased region" description="Polar residues" evidence="2">
    <location>
        <begin position="226"/>
        <end position="235"/>
    </location>
</feature>
<evidence type="ECO:0000313" key="4">
    <source>
        <dbReference type="EMBL" id="KAK4302102.1"/>
    </source>
</evidence>
<feature type="region of interest" description="Disordered" evidence="2">
    <location>
        <begin position="198"/>
        <end position="235"/>
    </location>
</feature>
<accession>A0AAE1TY21</accession>
<organism evidence="4 5">
    <name type="scientific">Petrolisthes manimaculis</name>
    <dbReference type="NCBI Taxonomy" id="1843537"/>
    <lineage>
        <taxon>Eukaryota</taxon>
        <taxon>Metazoa</taxon>
        <taxon>Ecdysozoa</taxon>
        <taxon>Arthropoda</taxon>
        <taxon>Crustacea</taxon>
        <taxon>Multicrustacea</taxon>
        <taxon>Malacostraca</taxon>
        <taxon>Eumalacostraca</taxon>
        <taxon>Eucarida</taxon>
        <taxon>Decapoda</taxon>
        <taxon>Pleocyemata</taxon>
        <taxon>Anomura</taxon>
        <taxon>Galatheoidea</taxon>
        <taxon>Porcellanidae</taxon>
        <taxon>Petrolisthes</taxon>
    </lineage>
</organism>
<dbReference type="InterPro" id="IPR018114">
    <property type="entry name" value="TRYPSIN_HIS"/>
</dbReference>
<dbReference type="Proteomes" id="UP001292094">
    <property type="component" value="Unassembled WGS sequence"/>
</dbReference>
<comment type="caution">
    <text evidence="4">The sequence shown here is derived from an EMBL/GenBank/DDBJ whole genome shotgun (WGS) entry which is preliminary data.</text>
</comment>
<reference evidence="4" key="1">
    <citation type="submission" date="2023-11" db="EMBL/GenBank/DDBJ databases">
        <title>Genome assemblies of two species of porcelain crab, Petrolisthes cinctipes and Petrolisthes manimaculis (Anomura: Porcellanidae).</title>
        <authorList>
            <person name="Angst P."/>
        </authorList>
    </citation>
    <scope>NUCLEOTIDE SEQUENCE</scope>
    <source>
        <strain evidence="4">PB745_02</strain>
        <tissue evidence="4">Gill</tissue>
    </source>
</reference>
<dbReference type="FunFam" id="2.40.10.10:FF:000005">
    <property type="entry name" value="Serine protease 37"/>
    <property type="match status" value="1"/>
</dbReference>
<proteinExistence type="predicted"/>
<evidence type="ECO:0000313" key="5">
    <source>
        <dbReference type="Proteomes" id="UP001292094"/>
    </source>
</evidence>
<dbReference type="InterPro" id="IPR001314">
    <property type="entry name" value="Peptidase_S1A"/>
</dbReference>
<name>A0AAE1TY21_9EUCA</name>
<dbReference type="GO" id="GO:0004252">
    <property type="term" value="F:serine-type endopeptidase activity"/>
    <property type="evidence" value="ECO:0007669"/>
    <property type="project" value="InterPro"/>
</dbReference>
<dbReference type="SUPFAM" id="SSF50494">
    <property type="entry name" value="Trypsin-like serine proteases"/>
    <property type="match status" value="1"/>
</dbReference>
<evidence type="ECO:0000259" key="3">
    <source>
        <dbReference type="PROSITE" id="PS50240"/>
    </source>
</evidence>